<evidence type="ECO:0000256" key="2">
    <source>
        <dbReference type="ARBA" id="ARBA00006810"/>
    </source>
</evidence>
<feature type="transmembrane region" description="Helical" evidence="12">
    <location>
        <begin position="101"/>
        <end position="122"/>
    </location>
</feature>
<dbReference type="GO" id="GO:0046933">
    <property type="term" value="F:proton-transporting ATP synthase activity, rotational mechanism"/>
    <property type="evidence" value="ECO:0007669"/>
    <property type="project" value="TreeGrafter"/>
</dbReference>
<evidence type="ECO:0000256" key="11">
    <source>
        <dbReference type="RuleBase" id="RU004450"/>
    </source>
</evidence>
<evidence type="ECO:0000256" key="4">
    <source>
        <dbReference type="ARBA" id="ARBA00022547"/>
    </source>
</evidence>
<keyword evidence="13" id="KW-0496">Mitochondrion</keyword>
<comment type="subcellular location">
    <subcellularLocation>
        <location evidence="1">Membrane</location>
        <topology evidence="1">Multi-pass membrane protein</topology>
    </subcellularLocation>
    <subcellularLocation>
        <location evidence="11">Mitochondrion inner membrane</location>
        <topology evidence="11">Multi-pass membrane protein</topology>
    </subcellularLocation>
</comment>
<keyword evidence="4" id="KW-0138">CF(0)</keyword>
<evidence type="ECO:0000256" key="12">
    <source>
        <dbReference type="SAM" id="Phobius"/>
    </source>
</evidence>
<dbReference type="Gene3D" id="1.20.120.220">
    <property type="entry name" value="ATP synthase, F0 complex, subunit A"/>
    <property type="match status" value="1"/>
</dbReference>
<dbReference type="InterPro" id="IPR000568">
    <property type="entry name" value="ATP_synth_F0_asu"/>
</dbReference>
<dbReference type="EMBL" id="KT997969">
    <property type="protein sequence ID" value="AMJ16552.1"/>
    <property type="molecule type" value="Genomic_DNA"/>
</dbReference>
<dbReference type="GO" id="GO:0045259">
    <property type="term" value="C:proton-transporting ATP synthase complex"/>
    <property type="evidence" value="ECO:0007669"/>
    <property type="project" value="UniProtKB-KW"/>
</dbReference>
<dbReference type="GO" id="GO:0016787">
    <property type="term" value="F:hydrolase activity"/>
    <property type="evidence" value="ECO:0007669"/>
    <property type="project" value="UniProtKB-KW"/>
</dbReference>
<feature type="transmembrane region" description="Helical" evidence="12">
    <location>
        <begin position="194"/>
        <end position="220"/>
    </location>
</feature>
<keyword evidence="3" id="KW-0813">Transport</keyword>
<evidence type="ECO:0000256" key="7">
    <source>
        <dbReference type="ARBA" id="ARBA00022989"/>
    </source>
</evidence>
<dbReference type="SUPFAM" id="SSF81336">
    <property type="entry name" value="F1F0 ATP synthase subunit A"/>
    <property type="match status" value="1"/>
</dbReference>
<feature type="transmembrane region" description="Helical" evidence="12">
    <location>
        <begin position="74"/>
        <end position="95"/>
    </location>
</feature>
<keyword evidence="10" id="KW-0066">ATP synthesis</keyword>
<protein>
    <recommendedName>
        <fullName evidence="11">ATP synthase subunit a</fullName>
    </recommendedName>
</protein>
<dbReference type="PANTHER" id="PTHR11410">
    <property type="entry name" value="ATP SYNTHASE SUBUNIT A"/>
    <property type="match status" value="1"/>
</dbReference>
<organism evidence="13">
    <name type="scientific">Leucosolenia complicata</name>
    <dbReference type="NCBI Taxonomy" id="433461"/>
    <lineage>
        <taxon>Eukaryota</taxon>
        <taxon>Metazoa</taxon>
        <taxon>Porifera</taxon>
        <taxon>Calcarea</taxon>
        <taxon>Calcaronea</taxon>
        <taxon>Leucosolenida</taxon>
        <taxon>Leucosoleniidae</taxon>
        <taxon>Leucosolenia</taxon>
    </lineage>
</organism>
<feature type="transmembrane region" description="Helical" evidence="12">
    <location>
        <begin position="167"/>
        <end position="187"/>
    </location>
</feature>
<dbReference type="Pfam" id="PF00119">
    <property type="entry name" value="ATP-synt_A"/>
    <property type="match status" value="1"/>
</dbReference>
<reference evidence="13" key="1">
    <citation type="journal article" date="2016" name="Curr. Biol.">
        <title>Extensive Mitochondrial mRNA Editing and Unusual Mitochondrial Genome Organization in Calcaronean Sponges.</title>
        <authorList>
            <person name="Lavrov D.V."/>
            <person name="Adamski M."/>
            <person name="Chevaldonne P."/>
            <person name="Adamska M."/>
        </authorList>
    </citation>
    <scope>NUCLEOTIDE SEQUENCE</scope>
</reference>
<keyword evidence="8" id="KW-0406">Ion transport</keyword>
<evidence type="ECO:0000256" key="1">
    <source>
        <dbReference type="ARBA" id="ARBA00004141"/>
    </source>
</evidence>
<keyword evidence="5 12" id="KW-0812">Transmembrane</keyword>
<evidence type="ECO:0000256" key="3">
    <source>
        <dbReference type="ARBA" id="ARBA00022448"/>
    </source>
</evidence>
<evidence type="ECO:0000313" key="13">
    <source>
        <dbReference type="EMBL" id="AMJ16552.1"/>
    </source>
</evidence>
<keyword evidence="9 12" id="KW-0472">Membrane</keyword>
<feature type="transmembrane region" description="Helical" evidence="12">
    <location>
        <begin position="129"/>
        <end position="147"/>
    </location>
</feature>
<keyword evidence="13" id="KW-0378">Hydrolase</keyword>
<evidence type="ECO:0000256" key="6">
    <source>
        <dbReference type="ARBA" id="ARBA00022781"/>
    </source>
</evidence>
<dbReference type="GO" id="GO:0005743">
    <property type="term" value="C:mitochondrial inner membrane"/>
    <property type="evidence" value="ECO:0007669"/>
    <property type="project" value="UniProtKB-SubCell"/>
</dbReference>
<dbReference type="PRINTS" id="PR00123">
    <property type="entry name" value="ATPASEA"/>
</dbReference>
<dbReference type="NCBIfam" id="TIGR01131">
    <property type="entry name" value="ATP_synt_6_or_A"/>
    <property type="match status" value="1"/>
</dbReference>
<proteinExistence type="inferred from homology"/>
<comment type="similarity">
    <text evidence="2">Belongs to the ATPase A chain family.</text>
</comment>
<dbReference type="PANTHER" id="PTHR11410:SF0">
    <property type="entry name" value="ATP SYNTHASE SUBUNIT A"/>
    <property type="match status" value="1"/>
</dbReference>
<accession>A0A140CUS2</accession>
<name>A0A140CUS2_9METZ</name>
<dbReference type="InterPro" id="IPR035908">
    <property type="entry name" value="F0_ATP_A_sf"/>
</dbReference>
<geneLocation type="mitochondrion" evidence="13"/>
<evidence type="ECO:0000256" key="5">
    <source>
        <dbReference type="ARBA" id="ARBA00022692"/>
    </source>
</evidence>
<dbReference type="AlphaFoldDB" id="A0A140CUS2"/>
<evidence type="ECO:0000256" key="9">
    <source>
        <dbReference type="ARBA" id="ARBA00023136"/>
    </source>
</evidence>
<sequence length="229" mass="23377">MDAFFPAAELGSRPVAATCATLGMIFCFARAPSGAGARLAIAFGPGAATVRALGPVFRGMVGEALGPREADRRMAVCVALFAFLAGANLAALAPWGMAPMAHPFLTCGMSLSFWTGAVLRGFSLHGMSFFALWAPAGLPAALAPVIVPVELASFVFRGVVIGGRVAANVTAGHLLVGLAGAFCAAAAPGVRPVFWVFFFALFALEAGVSLVQAYVVVVLLSATWEETGG</sequence>
<evidence type="ECO:0000256" key="8">
    <source>
        <dbReference type="ARBA" id="ARBA00023065"/>
    </source>
</evidence>
<evidence type="ECO:0000256" key="10">
    <source>
        <dbReference type="ARBA" id="ARBA00023310"/>
    </source>
</evidence>
<keyword evidence="7 12" id="KW-1133">Transmembrane helix</keyword>
<keyword evidence="6" id="KW-0375">Hydrogen ion transport</keyword>
<dbReference type="InterPro" id="IPR045083">
    <property type="entry name" value="ATP_synth_F0_asu_bact/mt"/>
</dbReference>
<gene>
    <name evidence="13" type="primary">atp6</name>
</gene>